<organism evidence="1 2">
    <name type="scientific">Smallanthus sonchifolius</name>
    <dbReference type="NCBI Taxonomy" id="185202"/>
    <lineage>
        <taxon>Eukaryota</taxon>
        <taxon>Viridiplantae</taxon>
        <taxon>Streptophyta</taxon>
        <taxon>Embryophyta</taxon>
        <taxon>Tracheophyta</taxon>
        <taxon>Spermatophyta</taxon>
        <taxon>Magnoliopsida</taxon>
        <taxon>eudicotyledons</taxon>
        <taxon>Gunneridae</taxon>
        <taxon>Pentapetalae</taxon>
        <taxon>asterids</taxon>
        <taxon>campanulids</taxon>
        <taxon>Asterales</taxon>
        <taxon>Asteraceae</taxon>
        <taxon>Asteroideae</taxon>
        <taxon>Heliantheae alliance</taxon>
        <taxon>Millerieae</taxon>
        <taxon>Smallanthus</taxon>
    </lineage>
</organism>
<evidence type="ECO:0000313" key="2">
    <source>
        <dbReference type="Proteomes" id="UP001056120"/>
    </source>
</evidence>
<protein>
    <submittedName>
        <fullName evidence="1">Uncharacterized protein</fullName>
    </submittedName>
</protein>
<dbReference type="Proteomes" id="UP001056120">
    <property type="component" value="Linkage Group LG15"/>
</dbReference>
<sequence>MTITGFSCYSMKRPKDRAYRRFHLIISFTPEVPKSEQITVPFFRRIYPHHHWRFLHHLHPRLKEKNYSCS</sequence>
<keyword evidence="2" id="KW-1185">Reference proteome</keyword>
<proteinExistence type="predicted"/>
<dbReference type="EMBL" id="CM042032">
    <property type="protein sequence ID" value="KAI3777210.1"/>
    <property type="molecule type" value="Genomic_DNA"/>
</dbReference>
<gene>
    <name evidence="1" type="ORF">L1987_47007</name>
</gene>
<name>A0ACB9G1F3_9ASTR</name>
<reference evidence="1 2" key="2">
    <citation type="journal article" date="2022" name="Mol. Ecol. Resour.">
        <title>The genomes of chicory, endive, great burdock and yacon provide insights into Asteraceae paleo-polyploidization history and plant inulin production.</title>
        <authorList>
            <person name="Fan W."/>
            <person name="Wang S."/>
            <person name="Wang H."/>
            <person name="Wang A."/>
            <person name="Jiang F."/>
            <person name="Liu H."/>
            <person name="Zhao H."/>
            <person name="Xu D."/>
            <person name="Zhang Y."/>
        </authorList>
    </citation>
    <scope>NUCLEOTIDE SEQUENCE [LARGE SCALE GENOMIC DNA]</scope>
    <source>
        <strain evidence="2">cv. Yunnan</strain>
        <tissue evidence="1">Leaves</tissue>
    </source>
</reference>
<accession>A0ACB9G1F3</accession>
<reference evidence="2" key="1">
    <citation type="journal article" date="2022" name="Mol. Ecol. Resour.">
        <title>The genomes of chicory, endive, great burdock and yacon provide insights into Asteraceae palaeo-polyploidization history and plant inulin production.</title>
        <authorList>
            <person name="Fan W."/>
            <person name="Wang S."/>
            <person name="Wang H."/>
            <person name="Wang A."/>
            <person name="Jiang F."/>
            <person name="Liu H."/>
            <person name="Zhao H."/>
            <person name="Xu D."/>
            <person name="Zhang Y."/>
        </authorList>
    </citation>
    <scope>NUCLEOTIDE SEQUENCE [LARGE SCALE GENOMIC DNA]</scope>
    <source>
        <strain evidence="2">cv. Yunnan</strain>
    </source>
</reference>
<evidence type="ECO:0000313" key="1">
    <source>
        <dbReference type="EMBL" id="KAI3777210.1"/>
    </source>
</evidence>
<comment type="caution">
    <text evidence="1">The sequence shown here is derived from an EMBL/GenBank/DDBJ whole genome shotgun (WGS) entry which is preliminary data.</text>
</comment>